<evidence type="ECO:0000256" key="1">
    <source>
        <dbReference type="SAM" id="MobiDB-lite"/>
    </source>
</evidence>
<feature type="region of interest" description="Disordered" evidence="1">
    <location>
        <begin position="1"/>
        <end position="104"/>
    </location>
</feature>
<dbReference type="AlphaFoldDB" id="S8CEP3"/>
<feature type="compositionally biased region" description="Basic and acidic residues" evidence="1">
    <location>
        <begin position="56"/>
        <end position="67"/>
    </location>
</feature>
<sequence length="104" mass="11275">MGGCATKPKDVDSDSAPVDPPATENPIREVKDDEVESKKVEDGSESSPAGDGNAVVEKDVIVKKESKEEEESKPEPEPKSEEEADSKSVVFEEEKEKKDEIQSA</sequence>
<feature type="compositionally biased region" description="Basic and acidic residues" evidence="1">
    <location>
        <begin position="26"/>
        <end position="42"/>
    </location>
</feature>
<evidence type="ECO:0000313" key="2">
    <source>
        <dbReference type="EMBL" id="EPS65364.1"/>
    </source>
</evidence>
<reference evidence="2 3" key="1">
    <citation type="journal article" date="2013" name="BMC Genomics">
        <title>The miniature genome of a carnivorous plant Genlisea aurea contains a low number of genes and short non-coding sequences.</title>
        <authorList>
            <person name="Leushkin E.V."/>
            <person name="Sutormin R.A."/>
            <person name="Nabieva E.R."/>
            <person name="Penin A.A."/>
            <person name="Kondrashov A.S."/>
            <person name="Logacheva M.D."/>
        </authorList>
    </citation>
    <scope>NUCLEOTIDE SEQUENCE [LARGE SCALE GENOMIC DNA]</scope>
</reference>
<protein>
    <submittedName>
        <fullName evidence="2">Uncharacterized protein</fullName>
    </submittedName>
</protein>
<evidence type="ECO:0000313" key="3">
    <source>
        <dbReference type="Proteomes" id="UP000015453"/>
    </source>
</evidence>
<organism evidence="2 3">
    <name type="scientific">Genlisea aurea</name>
    <dbReference type="NCBI Taxonomy" id="192259"/>
    <lineage>
        <taxon>Eukaryota</taxon>
        <taxon>Viridiplantae</taxon>
        <taxon>Streptophyta</taxon>
        <taxon>Embryophyta</taxon>
        <taxon>Tracheophyta</taxon>
        <taxon>Spermatophyta</taxon>
        <taxon>Magnoliopsida</taxon>
        <taxon>eudicotyledons</taxon>
        <taxon>Gunneridae</taxon>
        <taxon>Pentapetalae</taxon>
        <taxon>asterids</taxon>
        <taxon>lamiids</taxon>
        <taxon>Lamiales</taxon>
        <taxon>Lentibulariaceae</taxon>
        <taxon>Genlisea</taxon>
    </lineage>
</organism>
<gene>
    <name evidence="2" type="ORF">M569_09413</name>
</gene>
<keyword evidence="3" id="KW-1185">Reference proteome</keyword>
<dbReference type="EMBL" id="AUSU01004282">
    <property type="protein sequence ID" value="EPS65364.1"/>
    <property type="molecule type" value="Genomic_DNA"/>
</dbReference>
<feature type="compositionally biased region" description="Basic and acidic residues" evidence="1">
    <location>
        <begin position="90"/>
        <end position="104"/>
    </location>
</feature>
<comment type="caution">
    <text evidence="2">The sequence shown here is derived from an EMBL/GenBank/DDBJ whole genome shotgun (WGS) entry which is preliminary data.</text>
</comment>
<dbReference type="Proteomes" id="UP000015453">
    <property type="component" value="Unassembled WGS sequence"/>
</dbReference>
<name>S8CEP3_9LAMI</name>
<accession>S8CEP3</accession>
<proteinExistence type="predicted"/>